<proteinExistence type="predicted"/>
<dbReference type="STRING" id="6293.J9B9T1"/>
<feature type="domain" description="Pseudouridine synthase I TruA alpha/beta" evidence="1">
    <location>
        <begin position="16"/>
        <end position="113"/>
    </location>
</feature>
<evidence type="ECO:0000313" key="5">
    <source>
        <dbReference type="WBParaSite" id="maker-PairedContig_2095-snap-gene-1.29-mRNA-1"/>
    </source>
</evidence>
<organism evidence="2 3">
    <name type="scientific">Wuchereria bancrofti</name>
    <dbReference type="NCBI Taxonomy" id="6293"/>
    <lineage>
        <taxon>Eukaryota</taxon>
        <taxon>Metazoa</taxon>
        <taxon>Ecdysozoa</taxon>
        <taxon>Nematoda</taxon>
        <taxon>Chromadorea</taxon>
        <taxon>Rhabditida</taxon>
        <taxon>Spirurina</taxon>
        <taxon>Spiruromorpha</taxon>
        <taxon>Filarioidea</taxon>
        <taxon>Onchocercidae</taxon>
        <taxon>Wuchereria</taxon>
    </lineage>
</organism>
<reference evidence="3" key="1">
    <citation type="submission" date="2012-08" db="EMBL/GenBank/DDBJ databases">
        <title>The Genome Sequence of Wuchereria bancrofti.</title>
        <authorList>
            <person name="Nutman T.B."/>
            <person name="Fink D.L."/>
            <person name="Russ C."/>
            <person name="Young S."/>
            <person name="Zeng Q."/>
            <person name="Koehrsen M."/>
            <person name="Alvarado L."/>
            <person name="Berlin A."/>
            <person name="Chapman S.B."/>
            <person name="Chen Z."/>
            <person name="Freedman E."/>
            <person name="Gellesch M."/>
            <person name="Goldberg J."/>
            <person name="Griggs A."/>
            <person name="Gujja S."/>
            <person name="Heilman E.R."/>
            <person name="Heiman D."/>
            <person name="Hepburn T."/>
            <person name="Howarth C."/>
            <person name="Jen D."/>
            <person name="Larson L."/>
            <person name="Lewis B."/>
            <person name="Mehta T."/>
            <person name="Park D."/>
            <person name="Pearson M."/>
            <person name="Roberts A."/>
            <person name="Saif S."/>
            <person name="Shea T."/>
            <person name="Shenoy N."/>
            <person name="Sisk P."/>
            <person name="Stolte C."/>
            <person name="Sykes S."/>
            <person name="Walk T."/>
            <person name="White J."/>
            <person name="Yandava C."/>
            <person name="Haas B."/>
            <person name="Henn M.R."/>
            <person name="Nusbaum C."/>
            <person name="Birren B."/>
        </authorList>
    </citation>
    <scope>NUCLEOTIDE SEQUENCE [LARGE SCALE GENOMIC DNA]</scope>
    <source>
        <strain evidence="3">NA</strain>
    </source>
</reference>
<name>J9B9T1_WUCBA</name>
<dbReference type="Proteomes" id="UP000093561">
    <property type="component" value="Unassembled WGS sequence"/>
</dbReference>
<dbReference type="GO" id="GO:0001522">
    <property type="term" value="P:pseudouridine synthesis"/>
    <property type="evidence" value="ECO:0007669"/>
    <property type="project" value="InterPro"/>
</dbReference>
<dbReference type="AlphaFoldDB" id="J9B9T1"/>
<dbReference type="InterPro" id="IPR020103">
    <property type="entry name" value="PsdUridine_synth_cat_dom_sf"/>
</dbReference>
<dbReference type="InterPro" id="IPR020097">
    <property type="entry name" value="PsdUridine_synth_TruA_a/b_dom"/>
</dbReference>
<dbReference type="Pfam" id="PF01416">
    <property type="entry name" value="PseudoU_synth_1"/>
    <property type="match status" value="1"/>
</dbReference>
<dbReference type="GO" id="GO:0003723">
    <property type="term" value="F:RNA binding"/>
    <property type="evidence" value="ECO:0007669"/>
    <property type="project" value="InterPro"/>
</dbReference>
<reference evidence="6" key="5">
    <citation type="submission" date="2024-02" db="UniProtKB">
        <authorList>
            <consortium name="WormBaseParasite"/>
        </authorList>
    </citation>
    <scope>IDENTIFICATION</scope>
    <source>
        <strain evidence="5 6">pt0022</strain>
    </source>
</reference>
<evidence type="ECO:0000313" key="4">
    <source>
        <dbReference type="Proteomes" id="UP000093561"/>
    </source>
</evidence>
<sequence length="140" mass="16392">MASFMKYPRRNRMRTESRTPTMRHMLHVGISGGESRFGGANGFSLIEISVISKSFLRSQIRHMVRTIVEHAYGRLQRERLIWFLNNPNPENFHNSGMVAAPPQGLFLEDVVYDERMFINPVPYHYHSWDETDEVLCDESF</sequence>
<reference evidence="4" key="3">
    <citation type="submission" date="2015-03" db="EMBL/GenBank/DDBJ databases">
        <title>Wuchereria bancrofti Genome Sequencing Papua New Guinea Strain.</title>
        <authorList>
            <person name="Small S.T."/>
            <person name="Serre D."/>
            <person name="Zimmerman P.A."/>
        </authorList>
    </citation>
    <scope>NUCLEOTIDE SEQUENCE [LARGE SCALE GENOMIC DNA]</scope>
    <source>
        <strain evidence="4">pt0022</strain>
    </source>
</reference>
<evidence type="ECO:0000313" key="3">
    <source>
        <dbReference type="Proteomes" id="UP000004810"/>
    </source>
</evidence>
<evidence type="ECO:0000313" key="2">
    <source>
        <dbReference type="EMBL" id="EJW83850.1"/>
    </source>
</evidence>
<accession>J9B9T1</accession>
<reference evidence="4" key="4">
    <citation type="journal article" date="2016" name="Mol. Ecol.">
        <title>Population genomics of the filarial nematode parasite Wuchereria bancrofti from mosquitoes.</title>
        <authorList>
            <person name="Small S.T."/>
            <person name="Reimer L.J."/>
            <person name="Tisch D.J."/>
            <person name="King C.L."/>
            <person name="Christensen B.M."/>
            <person name="Siba P.M."/>
            <person name="Kazura J.W."/>
            <person name="Serre D."/>
            <person name="Zimmerman P.A."/>
        </authorList>
    </citation>
    <scope>NUCLEOTIDE SEQUENCE</scope>
    <source>
        <strain evidence="4">pt0022</strain>
    </source>
</reference>
<dbReference type="InterPro" id="IPR020095">
    <property type="entry name" value="PsdUridine_synth_TruA_C"/>
</dbReference>
<dbReference type="GO" id="GO:0009982">
    <property type="term" value="F:pseudouridine synthase activity"/>
    <property type="evidence" value="ECO:0007669"/>
    <property type="project" value="InterPro"/>
</dbReference>
<dbReference type="WBParaSite" id="mrna-Wban_01444">
    <property type="protein sequence ID" value="mrna-Wban_01444"/>
    <property type="gene ID" value="Wban_01444"/>
</dbReference>
<protein>
    <submittedName>
        <fullName evidence="5 6">tRNA pseudouridine synthase</fullName>
    </submittedName>
</protein>
<dbReference type="SUPFAM" id="SSF55120">
    <property type="entry name" value="Pseudouridine synthase"/>
    <property type="match status" value="1"/>
</dbReference>
<reference evidence="2" key="2">
    <citation type="submission" date="2012-08" db="EMBL/GenBank/DDBJ databases">
        <title>The Genome Sequence of Wuchereria bancrofti.</title>
        <authorList>
            <consortium name="The Broad Institute Genome Sequencing Platform"/>
            <consortium name="Broad Institute Genome Sequencing Center for Infectious Disease"/>
            <person name="Nutman T.B."/>
            <person name="Fink D.L."/>
            <person name="Russ C."/>
            <person name="Young S."/>
            <person name="Zeng Q."/>
            <person name="Koehrsen M."/>
            <person name="Alvarado L."/>
            <person name="Berlin A."/>
            <person name="Borenstein D."/>
            <person name="Chapman S.B."/>
            <person name="Chen Z."/>
            <person name="Engels R."/>
            <person name="Freedman E."/>
            <person name="Gellesch M."/>
            <person name="Goldberg J."/>
            <person name="Griggs A."/>
            <person name="Gujja S."/>
            <person name="Heilman E.R."/>
            <person name="Heiman D."/>
            <person name="Hepburn T."/>
            <person name="Howarth C."/>
            <person name="Jen D."/>
            <person name="Larson L."/>
            <person name="Lewis B."/>
            <person name="Mehta T."/>
            <person name="Park D."/>
            <person name="Pearson M."/>
            <person name="Richards J."/>
            <person name="Roberts A."/>
            <person name="Saif S."/>
            <person name="Shea T."/>
            <person name="Shenoy N."/>
            <person name="Sisk P."/>
            <person name="Stolte C."/>
            <person name="Sykes S."/>
            <person name="Walk T."/>
            <person name="White J."/>
            <person name="Yandava C."/>
            <person name="Haas B."/>
            <person name="Henn M.R."/>
            <person name="Nusbaum C."/>
            <person name="Birren B."/>
        </authorList>
    </citation>
    <scope>NUCLEOTIDE SEQUENCE</scope>
</reference>
<evidence type="ECO:0000313" key="6">
    <source>
        <dbReference type="WBParaSite" id="mrna-Wban_01444"/>
    </source>
</evidence>
<dbReference type="Gene3D" id="3.30.70.660">
    <property type="entry name" value="Pseudouridine synthase I, catalytic domain, C-terminal subdomain"/>
    <property type="match status" value="1"/>
</dbReference>
<dbReference type="EMBL" id="ADBV01001959">
    <property type="protein sequence ID" value="EJW83850.1"/>
    <property type="molecule type" value="Genomic_DNA"/>
</dbReference>
<evidence type="ECO:0000259" key="1">
    <source>
        <dbReference type="Pfam" id="PF01416"/>
    </source>
</evidence>
<dbReference type="WBParaSite" id="maker-PairedContig_2095-snap-gene-1.29-mRNA-1">
    <property type="protein sequence ID" value="maker-PairedContig_2095-snap-gene-1.29-mRNA-1"/>
    <property type="gene ID" value="maker-PairedContig_2095-snap-gene-1.29"/>
</dbReference>
<gene>
    <name evidence="2" type="ORF">WUBG_05243</name>
</gene>
<dbReference type="Proteomes" id="UP000004810">
    <property type="component" value="Unassembled WGS sequence"/>
</dbReference>